<keyword evidence="6" id="KW-0804">Transcription</keyword>
<protein>
    <recommendedName>
        <fullName evidence="9">Dof-type domain-containing protein</fullName>
    </recommendedName>
</protein>
<gene>
    <name evidence="10" type="ORF">CSSPTR1EN2_LOCUS8691</name>
</gene>
<evidence type="ECO:0000256" key="5">
    <source>
        <dbReference type="ARBA" id="ARBA00023125"/>
    </source>
</evidence>
<dbReference type="PROSITE" id="PS50884">
    <property type="entry name" value="ZF_DOF_2"/>
    <property type="match status" value="1"/>
</dbReference>
<keyword evidence="3" id="KW-0862">Zinc</keyword>
<evidence type="ECO:0000313" key="11">
    <source>
        <dbReference type="Proteomes" id="UP001497512"/>
    </source>
</evidence>
<evidence type="ECO:0000256" key="3">
    <source>
        <dbReference type="ARBA" id="ARBA00022833"/>
    </source>
</evidence>
<reference evidence="10" key="1">
    <citation type="submission" date="2024-02" db="EMBL/GenBank/DDBJ databases">
        <authorList>
            <consortium name="ELIXIR-Norway"/>
            <consortium name="Elixir Norway"/>
        </authorList>
    </citation>
    <scope>NUCLEOTIDE SEQUENCE</scope>
</reference>
<keyword evidence="2" id="KW-0863">Zinc-finger</keyword>
<keyword evidence="11" id="KW-1185">Reference proteome</keyword>
<evidence type="ECO:0000256" key="6">
    <source>
        <dbReference type="ARBA" id="ARBA00023163"/>
    </source>
</evidence>
<evidence type="ECO:0000313" key="10">
    <source>
        <dbReference type="EMBL" id="CAK9207123.1"/>
    </source>
</evidence>
<feature type="domain" description="Dof-type" evidence="9">
    <location>
        <begin position="61"/>
        <end position="115"/>
    </location>
</feature>
<dbReference type="InterPro" id="IPR045174">
    <property type="entry name" value="Dof"/>
</dbReference>
<dbReference type="PANTHER" id="PTHR31089:SF22">
    <property type="entry name" value="CYCLIC DOF FACTOR 4"/>
    <property type="match status" value="1"/>
</dbReference>
<dbReference type="EMBL" id="OZ019907">
    <property type="protein sequence ID" value="CAK9207123.1"/>
    <property type="molecule type" value="Genomic_DNA"/>
</dbReference>
<dbReference type="PANTHER" id="PTHR31089">
    <property type="entry name" value="CYCLIC DOF FACTOR 2"/>
    <property type="match status" value="1"/>
</dbReference>
<evidence type="ECO:0000256" key="1">
    <source>
        <dbReference type="ARBA" id="ARBA00022723"/>
    </source>
</evidence>
<organism evidence="10 11">
    <name type="scientific">Sphagnum troendelagicum</name>
    <dbReference type="NCBI Taxonomy" id="128251"/>
    <lineage>
        <taxon>Eukaryota</taxon>
        <taxon>Viridiplantae</taxon>
        <taxon>Streptophyta</taxon>
        <taxon>Embryophyta</taxon>
        <taxon>Bryophyta</taxon>
        <taxon>Sphagnophytina</taxon>
        <taxon>Sphagnopsida</taxon>
        <taxon>Sphagnales</taxon>
        <taxon>Sphagnaceae</taxon>
        <taxon>Sphagnum</taxon>
    </lineage>
</organism>
<dbReference type="Proteomes" id="UP001497512">
    <property type="component" value="Chromosome 15"/>
</dbReference>
<accession>A0ABP0TX93</accession>
<keyword evidence="1" id="KW-0479">Metal-binding</keyword>
<evidence type="ECO:0000259" key="9">
    <source>
        <dbReference type="PROSITE" id="PS50884"/>
    </source>
</evidence>
<dbReference type="InterPro" id="IPR003851">
    <property type="entry name" value="Znf_Dof"/>
</dbReference>
<keyword evidence="5" id="KW-0238">DNA-binding</keyword>
<keyword evidence="4" id="KW-0805">Transcription regulation</keyword>
<dbReference type="PROSITE" id="PS01361">
    <property type="entry name" value="ZF_DOF_1"/>
    <property type="match status" value="1"/>
</dbReference>
<evidence type="ECO:0000256" key="4">
    <source>
        <dbReference type="ARBA" id="ARBA00023015"/>
    </source>
</evidence>
<evidence type="ECO:0000256" key="8">
    <source>
        <dbReference type="SAM" id="MobiDB-lite"/>
    </source>
</evidence>
<proteinExistence type="predicted"/>
<dbReference type="Pfam" id="PF02701">
    <property type="entry name" value="Zn_ribbon_Dof"/>
    <property type="match status" value="1"/>
</dbReference>
<feature type="region of interest" description="Disordered" evidence="8">
    <location>
        <begin position="22"/>
        <end position="48"/>
    </location>
</feature>
<evidence type="ECO:0000256" key="7">
    <source>
        <dbReference type="ARBA" id="ARBA00023242"/>
    </source>
</evidence>
<evidence type="ECO:0000256" key="2">
    <source>
        <dbReference type="ARBA" id="ARBA00022771"/>
    </source>
</evidence>
<name>A0ABP0TX93_9BRYO</name>
<keyword evidence="7" id="KW-0539">Nucleus</keyword>
<sequence>MGIMHLMMSHCEEEVLDHNHLTHQGSGDSASAGELQSPAGPATGGSGVCSVRDRSVTRVTLPCPRCQSMNTKFCYYNNYSVNQPRHFCRNCQRYWTVGGTLRNVPVGGGCRKRVRPRLQRSSCDDLRAGLLGAGGLVNMTLQTNILLPNAIQMQQTTQQQLSLLSQVTGGCKLGSYSSQALLQSGLIERLPPNTNLPTFLQFSNLEHGGQNHGFNAGPGDLNKFPTSEGLIGFQDHHQLHSTLHSAIYELPSSTLQPSANIQLLAGGNNNYAGFSNLQGGYYHTPQKLEGNHIEFLSSMVHKPGYWGA</sequence>